<dbReference type="AlphaFoldDB" id="A0A9P6NIN3"/>
<keyword evidence="3" id="KW-1185">Reference proteome</keyword>
<protein>
    <submittedName>
        <fullName evidence="2">Uncharacterized protein</fullName>
    </submittedName>
</protein>
<feature type="region of interest" description="Disordered" evidence="1">
    <location>
        <begin position="126"/>
        <end position="161"/>
    </location>
</feature>
<name>A0A9P6NIN3_9BASI</name>
<gene>
    <name evidence="2" type="ORF">CROQUDRAFT_660118</name>
</gene>
<dbReference type="Proteomes" id="UP000886653">
    <property type="component" value="Unassembled WGS sequence"/>
</dbReference>
<evidence type="ECO:0000256" key="1">
    <source>
        <dbReference type="SAM" id="MobiDB-lite"/>
    </source>
</evidence>
<evidence type="ECO:0000313" key="3">
    <source>
        <dbReference type="Proteomes" id="UP000886653"/>
    </source>
</evidence>
<accession>A0A9P6NIN3</accession>
<reference evidence="2" key="1">
    <citation type="submission" date="2013-11" db="EMBL/GenBank/DDBJ databases">
        <title>Genome sequence of the fusiform rust pathogen reveals effectors for host alternation and coevolution with pine.</title>
        <authorList>
            <consortium name="DOE Joint Genome Institute"/>
            <person name="Smith K."/>
            <person name="Pendleton A."/>
            <person name="Kubisiak T."/>
            <person name="Anderson C."/>
            <person name="Salamov A."/>
            <person name="Aerts A."/>
            <person name="Riley R."/>
            <person name="Clum A."/>
            <person name="Lindquist E."/>
            <person name="Ence D."/>
            <person name="Campbell M."/>
            <person name="Kronenberg Z."/>
            <person name="Feau N."/>
            <person name="Dhillon B."/>
            <person name="Hamelin R."/>
            <person name="Burleigh J."/>
            <person name="Smith J."/>
            <person name="Yandell M."/>
            <person name="Nelson C."/>
            <person name="Grigoriev I."/>
            <person name="Davis J."/>
        </authorList>
    </citation>
    <scope>NUCLEOTIDE SEQUENCE</scope>
    <source>
        <strain evidence="2">G11</strain>
    </source>
</reference>
<organism evidence="2 3">
    <name type="scientific">Cronartium quercuum f. sp. fusiforme G11</name>
    <dbReference type="NCBI Taxonomy" id="708437"/>
    <lineage>
        <taxon>Eukaryota</taxon>
        <taxon>Fungi</taxon>
        <taxon>Dikarya</taxon>
        <taxon>Basidiomycota</taxon>
        <taxon>Pucciniomycotina</taxon>
        <taxon>Pucciniomycetes</taxon>
        <taxon>Pucciniales</taxon>
        <taxon>Coleosporiaceae</taxon>
        <taxon>Cronartium</taxon>
    </lineage>
</organism>
<comment type="caution">
    <text evidence="2">The sequence shown here is derived from an EMBL/GenBank/DDBJ whole genome shotgun (WGS) entry which is preliminary data.</text>
</comment>
<dbReference type="EMBL" id="MU167297">
    <property type="protein sequence ID" value="KAG0144335.1"/>
    <property type="molecule type" value="Genomic_DNA"/>
</dbReference>
<proteinExistence type="predicted"/>
<sequence length="182" mass="20181">MESSNQQPAIPSSFSGTSHSHPFTAPHQHVTQLQCKCLKDPDQPSQKHLSPLPSSPSSTHYIKPICTYSSPQKLISVHQFFPPAQTSKSATNQAKVVRNEDEGNLDPRCLSSAKLTFMVHIEAHLPNGEDEDDDKSTVQKNVKKTPKASKEASGNYTTYKNDHPWEVSITVKNDINISQFQS</sequence>
<evidence type="ECO:0000313" key="2">
    <source>
        <dbReference type="EMBL" id="KAG0144335.1"/>
    </source>
</evidence>
<feature type="compositionally biased region" description="Polar residues" evidence="1">
    <location>
        <begin position="1"/>
        <end position="21"/>
    </location>
</feature>
<feature type="region of interest" description="Disordered" evidence="1">
    <location>
        <begin position="1"/>
        <end position="57"/>
    </location>
</feature>